<dbReference type="SUPFAM" id="SSF103473">
    <property type="entry name" value="MFS general substrate transporter"/>
    <property type="match status" value="1"/>
</dbReference>
<evidence type="ECO:0000256" key="6">
    <source>
        <dbReference type="ARBA" id="ARBA00023136"/>
    </source>
</evidence>
<dbReference type="PANTHER" id="PTHR43266">
    <property type="entry name" value="MACROLIDE-EFFLUX PROTEIN"/>
    <property type="match status" value="1"/>
</dbReference>
<dbReference type="EMBL" id="BMDT01000005">
    <property type="protein sequence ID" value="GGI65737.1"/>
    <property type="molecule type" value="Genomic_DNA"/>
</dbReference>
<dbReference type="Proteomes" id="UP000622610">
    <property type="component" value="Unassembled WGS sequence"/>
</dbReference>
<feature type="transmembrane region" description="Helical" evidence="7">
    <location>
        <begin position="311"/>
        <end position="338"/>
    </location>
</feature>
<accession>A0A917N6E0</accession>
<reference evidence="9" key="1">
    <citation type="journal article" date="2014" name="Int. J. Syst. Evol. Microbiol.">
        <title>Complete genome sequence of Corynebacterium casei LMG S-19264T (=DSM 44701T), isolated from a smear-ripened cheese.</title>
        <authorList>
            <consortium name="US DOE Joint Genome Institute (JGI-PGF)"/>
            <person name="Walter F."/>
            <person name="Albersmeier A."/>
            <person name="Kalinowski J."/>
            <person name="Ruckert C."/>
        </authorList>
    </citation>
    <scope>NUCLEOTIDE SEQUENCE</scope>
    <source>
        <strain evidence="9">CCM 8433</strain>
    </source>
</reference>
<feature type="transmembrane region" description="Helical" evidence="7">
    <location>
        <begin position="285"/>
        <end position="305"/>
    </location>
</feature>
<dbReference type="PANTHER" id="PTHR43266:SF9">
    <property type="entry name" value="PERMEASE, MAJOR FACILITATOR SUPERFAMILY-RELATED"/>
    <property type="match status" value="1"/>
</dbReference>
<dbReference type="InterPro" id="IPR020846">
    <property type="entry name" value="MFS_dom"/>
</dbReference>
<feature type="transmembrane region" description="Helical" evidence="7">
    <location>
        <begin position="7"/>
        <end position="33"/>
    </location>
</feature>
<evidence type="ECO:0000256" key="4">
    <source>
        <dbReference type="ARBA" id="ARBA00022692"/>
    </source>
</evidence>
<evidence type="ECO:0000313" key="9">
    <source>
        <dbReference type="EMBL" id="GGI65737.1"/>
    </source>
</evidence>
<keyword evidence="5 7" id="KW-1133">Transmembrane helix</keyword>
<dbReference type="CDD" id="cd06173">
    <property type="entry name" value="MFS_MefA_like"/>
    <property type="match status" value="1"/>
</dbReference>
<feature type="domain" description="Major facilitator superfamily (MFS) profile" evidence="8">
    <location>
        <begin position="6"/>
        <end position="400"/>
    </location>
</feature>
<name>A0A917N6E0_9ENTE</name>
<gene>
    <name evidence="9" type="ORF">GCM10011482_13910</name>
</gene>
<feature type="transmembrane region" description="Helical" evidence="7">
    <location>
        <begin position="39"/>
        <end position="60"/>
    </location>
</feature>
<keyword evidence="2" id="KW-0813">Transport</keyword>
<keyword evidence="3" id="KW-1003">Cell membrane</keyword>
<feature type="transmembrane region" description="Helical" evidence="7">
    <location>
        <begin position="375"/>
        <end position="396"/>
    </location>
</feature>
<dbReference type="PROSITE" id="PS50850">
    <property type="entry name" value="MFS"/>
    <property type="match status" value="1"/>
</dbReference>
<sequence length="407" mass="44970">MLKNKSFLLLTAGQLFSLLGTTIMQFAISLYVLDLTKSLWTFSFITALSIIGRVICLPICGILADRFSKKKLMLLMDSSYFLFALLFSWTTSLENPIVLIGLLTVVLGMISAFETPVVQSAIPLICSQKEIPQANSLISGIGILGGIFGPILAGVLYQFDRIHLIFIWASSLFIGAIICELILKIPLITRELTTLSLKEMVVADFNETIAYLKLKKTILKICLIALLLNLFLSSFIQVMIPYISRIQLQVTDSQFGVMNMSFALGGLIGTVLYGIKGKDFRPRSIYLSLILASFTFLCLIVPLYFLQNNTIAFWLLLATISFIMALFSFTSLKLIVYIQLNIKTAFLGRVMAFVMVLSTAAMPLGQLIYGALGSLFTGESIVILVVIVSGITLFIAQYSKKVVAEME</sequence>
<proteinExistence type="predicted"/>
<dbReference type="Gene3D" id="1.20.1250.20">
    <property type="entry name" value="MFS general substrate transporter like domains"/>
    <property type="match status" value="1"/>
</dbReference>
<keyword evidence="10" id="KW-1185">Reference proteome</keyword>
<dbReference type="RefSeq" id="WP_188367576.1">
    <property type="nucleotide sequence ID" value="NZ_BMDT01000005.1"/>
</dbReference>
<dbReference type="GO" id="GO:0005886">
    <property type="term" value="C:plasma membrane"/>
    <property type="evidence" value="ECO:0007669"/>
    <property type="project" value="UniProtKB-SubCell"/>
</dbReference>
<keyword evidence="4 7" id="KW-0812">Transmembrane</keyword>
<evidence type="ECO:0000256" key="5">
    <source>
        <dbReference type="ARBA" id="ARBA00022989"/>
    </source>
</evidence>
<dbReference type="GO" id="GO:0022857">
    <property type="term" value="F:transmembrane transporter activity"/>
    <property type="evidence" value="ECO:0007669"/>
    <property type="project" value="InterPro"/>
</dbReference>
<keyword evidence="6 7" id="KW-0472">Membrane</keyword>
<comment type="caution">
    <text evidence="9">The sequence shown here is derived from an EMBL/GenBank/DDBJ whole genome shotgun (WGS) entry which is preliminary data.</text>
</comment>
<evidence type="ECO:0000256" key="1">
    <source>
        <dbReference type="ARBA" id="ARBA00004651"/>
    </source>
</evidence>
<evidence type="ECO:0000256" key="2">
    <source>
        <dbReference type="ARBA" id="ARBA00022448"/>
    </source>
</evidence>
<dbReference type="AlphaFoldDB" id="A0A917N6E0"/>
<feature type="transmembrane region" description="Helical" evidence="7">
    <location>
        <begin position="255"/>
        <end position="273"/>
    </location>
</feature>
<protein>
    <submittedName>
        <fullName evidence="9">MFS transporter</fullName>
    </submittedName>
</protein>
<evidence type="ECO:0000256" key="7">
    <source>
        <dbReference type="SAM" id="Phobius"/>
    </source>
</evidence>
<feature type="transmembrane region" description="Helical" evidence="7">
    <location>
        <begin position="137"/>
        <end position="159"/>
    </location>
</feature>
<feature type="transmembrane region" description="Helical" evidence="7">
    <location>
        <begin position="97"/>
        <end position="125"/>
    </location>
</feature>
<comment type="subcellular location">
    <subcellularLocation>
        <location evidence="1">Cell membrane</location>
        <topology evidence="1">Multi-pass membrane protein</topology>
    </subcellularLocation>
</comment>
<dbReference type="InterPro" id="IPR036259">
    <property type="entry name" value="MFS_trans_sf"/>
</dbReference>
<dbReference type="Pfam" id="PF07690">
    <property type="entry name" value="MFS_1"/>
    <property type="match status" value="1"/>
</dbReference>
<feature type="transmembrane region" description="Helical" evidence="7">
    <location>
        <begin position="165"/>
        <end position="183"/>
    </location>
</feature>
<reference evidence="9" key="2">
    <citation type="submission" date="2020-09" db="EMBL/GenBank/DDBJ databases">
        <authorList>
            <person name="Sun Q."/>
            <person name="Sedlacek I."/>
        </authorList>
    </citation>
    <scope>NUCLEOTIDE SEQUENCE</scope>
    <source>
        <strain evidence="9">CCM 8433</strain>
    </source>
</reference>
<evidence type="ECO:0000259" key="8">
    <source>
        <dbReference type="PROSITE" id="PS50850"/>
    </source>
</evidence>
<feature type="transmembrane region" description="Helical" evidence="7">
    <location>
        <begin position="221"/>
        <end position="243"/>
    </location>
</feature>
<evidence type="ECO:0000256" key="3">
    <source>
        <dbReference type="ARBA" id="ARBA00022475"/>
    </source>
</evidence>
<evidence type="ECO:0000313" key="10">
    <source>
        <dbReference type="Proteomes" id="UP000622610"/>
    </source>
</evidence>
<feature type="transmembrane region" description="Helical" evidence="7">
    <location>
        <begin position="350"/>
        <end position="369"/>
    </location>
</feature>
<organism evidence="9 10">
    <name type="scientific">Enterococcus alcedinis</name>
    <dbReference type="NCBI Taxonomy" id="1274384"/>
    <lineage>
        <taxon>Bacteria</taxon>
        <taxon>Bacillati</taxon>
        <taxon>Bacillota</taxon>
        <taxon>Bacilli</taxon>
        <taxon>Lactobacillales</taxon>
        <taxon>Enterococcaceae</taxon>
        <taxon>Enterococcus</taxon>
    </lineage>
</organism>
<feature type="transmembrane region" description="Helical" evidence="7">
    <location>
        <begin position="72"/>
        <end position="91"/>
    </location>
</feature>
<dbReference type="InterPro" id="IPR011701">
    <property type="entry name" value="MFS"/>
</dbReference>